<dbReference type="OrthoDB" id="5920073at2759"/>
<feature type="compositionally biased region" description="Basic residues" evidence="1">
    <location>
        <begin position="33"/>
        <end position="51"/>
    </location>
</feature>
<dbReference type="OMA" id="TNDCDSA"/>
<feature type="region of interest" description="Disordered" evidence="1">
    <location>
        <begin position="201"/>
        <end position="236"/>
    </location>
</feature>
<evidence type="ECO:0000313" key="2">
    <source>
        <dbReference type="EMBL" id="GCC42943.1"/>
    </source>
</evidence>
<feature type="region of interest" description="Disordered" evidence="1">
    <location>
        <begin position="1"/>
        <end position="169"/>
    </location>
</feature>
<gene>
    <name evidence="2" type="ORF">chiPu_0027266</name>
</gene>
<evidence type="ECO:0000313" key="3">
    <source>
        <dbReference type="Proteomes" id="UP000287033"/>
    </source>
</evidence>
<feature type="non-terminal residue" evidence="2">
    <location>
        <position position="236"/>
    </location>
</feature>
<feature type="compositionally biased region" description="Basic and acidic residues" evidence="1">
    <location>
        <begin position="70"/>
        <end position="84"/>
    </location>
</feature>
<dbReference type="EMBL" id="BEZZ01099281">
    <property type="protein sequence ID" value="GCC42943.1"/>
    <property type="molecule type" value="Genomic_DNA"/>
</dbReference>
<dbReference type="Proteomes" id="UP000287033">
    <property type="component" value="Unassembled WGS sequence"/>
</dbReference>
<evidence type="ECO:0000256" key="1">
    <source>
        <dbReference type="SAM" id="MobiDB-lite"/>
    </source>
</evidence>
<proteinExistence type="predicted"/>
<accession>A0A401TK00</accession>
<reference evidence="2 3" key="1">
    <citation type="journal article" date="2018" name="Nat. Ecol. Evol.">
        <title>Shark genomes provide insights into elasmobranch evolution and the origin of vertebrates.</title>
        <authorList>
            <person name="Hara Y"/>
            <person name="Yamaguchi K"/>
            <person name="Onimaru K"/>
            <person name="Kadota M"/>
            <person name="Koyanagi M"/>
            <person name="Keeley SD"/>
            <person name="Tatsumi K"/>
            <person name="Tanaka K"/>
            <person name="Motone F"/>
            <person name="Kageyama Y"/>
            <person name="Nozu R"/>
            <person name="Adachi N"/>
            <person name="Nishimura O"/>
            <person name="Nakagawa R"/>
            <person name="Tanegashima C"/>
            <person name="Kiyatake I"/>
            <person name="Matsumoto R"/>
            <person name="Murakumo K"/>
            <person name="Nishida K"/>
            <person name="Terakita A"/>
            <person name="Kuratani S"/>
            <person name="Sato K"/>
            <person name="Hyodo S Kuraku.S."/>
        </authorList>
    </citation>
    <scope>NUCLEOTIDE SEQUENCE [LARGE SCALE GENOMIC DNA]</scope>
</reference>
<protein>
    <submittedName>
        <fullName evidence="2">Uncharacterized protein</fullName>
    </submittedName>
</protein>
<organism evidence="2 3">
    <name type="scientific">Chiloscyllium punctatum</name>
    <name type="common">Brownbanded bambooshark</name>
    <name type="synonym">Hemiscyllium punctatum</name>
    <dbReference type="NCBI Taxonomy" id="137246"/>
    <lineage>
        <taxon>Eukaryota</taxon>
        <taxon>Metazoa</taxon>
        <taxon>Chordata</taxon>
        <taxon>Craniata</taxon>
        <taxon>Vertebrata</taxon>
        <taxon>Chondrichthyes</taxon>
        <taxon>Elasmobranchii</taxon>
        <taxon>Galeomorphii</taxon>
        <taxon>Galeoidea</taxon>
        <taxon>Orectolobiformes</taxon>
        <taxon>Hemiscylliidae</taxon>
        <taxon>Chiloscyllium</taxon>
    </lineage>
</organism>
<sequence>MDEVETAEVAPREPEAAEKVQNGAVPTAAAGKAKGKKYSRLAQLRRRRHARQKADESDLSEGFDSDPSDESAKESERSDSGSERSDEDEAEDEEDDEDDEEAEAAFDLESESDMNSQESRSDLEDMVVVVEEEPAGGRHSESGPGPWGCQARAPDAPPEPALTNGPTNDCDSAIASNLQALSSQMFQAKRCFRLAPTFSNVVSRPPLPPGDGAPVASHPDKPCANGVIQTPGAPDH</sequence>
<feature type="compositionally biased region" description="Acidic residues" evidence="1">
    <location>
        <begin position="85"/>
        <end position="112"/>
    </location>
</feature>
<name>A0A401TK00_CHIPU</name>
<feature type="compositionally biased region" description="Acidic residues" evidence="1">
    <location>
        <begin position="57"/>
        <end position="69"/>
    </location>
</feature>
<comment type="caution">
    <text evidence="2">The sequence shown here is derived from an EMBL/GenBank/DDBJ whole genome shotgun (WGS) entry which is preliminary data.</text>
</comment>
<dbReference type="STRING" id="137246.A0A401TK00"/>
<dbReference type="AlphaFoldDB" id="A0A401TK00"/>
<keyword evidence="3" id="KW-1185">Reference proteome</keyword>